<dbReference type="AlphaFoldDB" id="A0A4S8PZ09"/>
<sequence>MTSTEKHVRVMSERRAQLNLCALADLLVTASQTEPPTVEESGRARLSASNAPPSDADELATLH</sequence>
<evidence type="ECO:0000313" key="3">
    <source>
        <dbReference type="Proteomes" id="UP000308760"/>
    </source>
</evidence>
<dbReference type="RefSeq" id="WP_136537023.1">
    <property type="nucleotide sequence ID" value="NZ_STGY01000076.1"/>
</dbReference>
<accession>A0A4S8PZ09</accession>
<organism evidence="2 3">
    <name type="scientific">Glycomyces buryatensis</name>
    <dbReference type="NCBI Taxonomy" id="2570927"/>
    <lineage>
        <taxon>Bacteria</taxon>
        <taxon>Bacillati</taxon>
        <taxon>Actinomycetota</taxon>
        <taxon>Actinomycetes</taxon>
        <taxon>Glycomycetales</taxon>
        <taxon>Glycomycetaceae</taxon>
        <taxon>Glycomyces</taxon>
    </lineage>
</organism>
<dbReference type="OrthoDB" id="9985009at2"/>
<protein>
    <submittedName>
        <fullName evidence="2">Uncharacterized protein</fullName>
    </submittedName>
</protein>
<name>A0A4S8PZ09_9ACTN</name>
<reference evidence="3" key="1">
    <citation type="submission" date="2019-04" db="EMBL/GenBank/DDBJ databases">
        <title>Nocardioides xinjiangensis sp. nov.</title>
        <authorList>
            <person name="Liu S."/>
        </authorList>
    </citation>
    <scope>NUCLEOTIDE SEQUENCE [LARGE SCALE GENOMIC DNA]</scope>
    <source>
        <strain evidence="3">18</strain>
    </source>
</reference>
<reference evidence="2 3" key="2">
    <citation type="submission" date="2019-05" db="EMBL/GenBank/DDBJ databases">
        <title>Glycomyces buryatensis sp. nov.</title>
        <authorList>
            <person name="Nikitina E."/>
        </authorList>
    </citation>
    <scope>NUCLEOTIDE SEQUENCE [LARGE SCALE GENOMIC DNA]</scope>
    <source>
        <strain evidence="2 3">18</strain>
    </source>
</reference>
<evidence type="ECO:0000313" key="2">
    <source>
        <dbReference type="EMBL" id="THV35252.1"/>
    </source>
</evidence>
<proteinExistence type="predicted"/>
<evidence type="ECO:0000256" key="1">
    <source>
        <dbReference type="SAM" id="MobiDB-lite"/>
    </source>
</evidence>
<feature type="region of interest" description="Disordered" evidence="1">
    <location>
        <begin position="33"/>
        <end position="63"/>
    </location>
</feature>
<dbReference type="EMBL" id="STGY01000076">
    <property type="protein sequence ID" value="THV35252.1"/>
    <property type="molecule type" value="Genomic_DNA"/>
</dbReference>
<keyword evidence="3" id="KW-1185">Reference proteome</keyword>
<comment type="caution">
    <text evidence="2">The sequence shown here is derived from an EMBL/GenBank/DDBJ whole genome shotgun (WGS) entry which is preliminary data.</text>
</comment>
<dbReference type="Proteomes" id="UP000308760">
    <property type="component" value="Unassembled WGS sequence"/>
</dbReference>
<gene>
    <name evidence="2" type="ORF">FAB82_23640</name>
</gene>